<dbReference type="PANTHER" id="PTHR30055:SF234">
    <property type="entry name" value="HTH-TYPE TRANSCRIPTIONAL REGULATOR BETI"/>
    <property type="match status" value="1"/>
</dbReference>
<evidence type="ECO:0000256" key="4">
    <source>
        <dbReference type="PROSITE-ProRule" id="PRU00335"/>
    </source>
</evidence>
<dbReference type="Gene3D" id="1.10.357.10">
    <property type="entry name" value="Tetracycline Repressor, domain 2"/>
    <property type="match status" value="1"/>
</dbReference>
<name>A0A1X1UCC4_MYCFL</name>
<dbReference type="SUPFAM" id="SSF46689">
    <property type="entry name" value="Homeodomain-like"/>
    <property type="match status" value="1"/>
</dbReference>
<keyword evidence="3" id="KW-0804">Transcription</keyword>
<gene>
    <name evidence="6" type="ORF">AWC05_17830</name>
</gene>
<dbReference type="STRING" id="292462.AWC05_17830"/>
<evidence type="ECO:0000313" key="6">
    <source>
        <dbReference type="EMBL" id="ORV54460.1"/>
    </source>
</evidence>
<dbReference type="InterPro" id="IPR009057">
    <property type="entry name" value="Homeodomain-like_sf"/>
</dbReference>
<dbReference type="EMBL" id="LQOV01000008">
    <property type="protein sequence ID" value="ORV54460.1"/>
    <property type="molecule type" value="Genomic_DNA"/>
</dbReference>
<organism evidence="6 7">
    <name type="scientific">Mycobacterium florentinum</name>
    <dbReference type="NCBI Taxonomy" id="292462"/>
    <lineage>
        <taxon>Bacteria</taxon>
        <taxon>Bacillati</taxon>
        <taxon>Actinomycetota</taxon>
        <taxon>Actinomycetes</taxon>
        <taxon>Mycobacteriales</taxon>
        <taxon>Mycobacteriaceae</taxon>
        <taxon>Mycobacterium</taxon>
        <taxon>Mycobacterium simiae complex</taxon>
    </lineage>
</organism>
<dbReference type="PRINTS" id="PR00455">
    <property type="entry name" value="HTHTETR"/>
</dbReference>
<dbReference type="RefSeq" id="WP_163667610.1">
    <property type="nucleotide sequence ID" value="NZ_AP022576.1"/>
</dbReference>
<dbReference type="PROSITE" id="PS50977">
    <property type="entry name" value="HTH_TETR_2"/>
    <property type="match status" value="1"/>
</dbReference>
<protein>
    <recommendedName>
        <fullName evidence="5">HTH tetR-type domain-containing protein</fullName>
    </recommendedName>
</protein>
<dbReference type="InterPro" id="IPR001647">
    <property type="entry name" value="HTH_TetR"/>
</dbReference>
<feature type="domain" description="HTH tetR-type" evidence="5">
    <location>
        <begin position="10"/>
        <end position="70"/>
    </location>
</feature>
<sequence>MTTTGLDRTARREREILDAAAKLFSERGYSSTTIRDIGAEAGLNHATTNYYFRGKAAVLFAIYSEALDGFFSGLDTVTGKPDEALAQVVRVAVTAAVHRRDETAVYFQELRWLDQLLPPDMAATVHERQHRFRARVCEIVEEGIAQGLFRPLDPGIAVEAVVAMARWAYQNDGTVGPHAADECAQFVVNGLRP</sequence>
<evidence type="ECO:0000256" key="2">
    <source>
        <dbReference type="ARBA" id="ARBA00023125"/>
    </source>
</evidence>
<evidence type="ECO:0000259" key="5">
    <source>
        <dbReference type="PROSITE" id="PS50977"/>
    </source>
</evidence>
<proteinExistence type="predicted"/>
<reference evidence="6 7" key="1">
    <citation type="submission" date="2016-01" db="EMBL/GenBank/DDBJ databases">
        <title>The new phylogeny of the genus Mycobacterium.</title>
        <authorList>
            <person name="Tarcisio F."/>
            <person name="Conor M."/>
            <person name="Antonella G."/>
            <person name="Elisabetta G."/>
            <person name="Giulia F.S."/>
            <person name="Sara T."/>
            <person name="Anna F."/>
            <person name="Clotilde B."/>
            <person name="Roberto B."/>
            <person name="Veronica D.S."/>
            <person name="Fabio R."/>
            <person name="Monica P."/>
            <person name="Olivier J."/>
            <person name="Enrico T."/>
            <person name="Nicola S."/>
        </authorList>
    </citation>
    <scope>NUCLEOTIDE SEQUENCE [LARGE SCALE GENOMIC DNA]</scope>
    <source>
        <strain evidence="6 7">DSM 44852</strain>
    </source>
</reference>
<dbReference type="InterPro" id="IPR036271">
    <property type="entry name" value="Tet_transcr_reg_TetR-rel_C_sf"/>
</dbReference>
<comment type="caution">
    <text evidence="6">The sequence shown here is derived from an EMBL/GenBank/DDBJ whole genome shotgun (WGS) entry which is preliminary data.</text>
</comment>
<dbReference type="Pfam" id="PF00440">
    <property type="entry name" value="TetR_N"/>
    <property type="match status" value="1"/>
</dbReference>
<evidence type="ECO:0000313" key="7">
    <source>
        <dbReference type="Proteomes" id="UP000193010"/>
    </source>
</evidence>
<keyword evidence="7" id="KW-1185">Reference proteome</keyword>
<dbReference type="Proteomes" id="UP000193010">
    <property type="component" value="Unassembled WGS sequence"/>
</dbReference>
<dbReference type="InterPro" id="IPR041490">
    <property type="entry name" value="KstR2_TetR_C"/>
</dbReference>
<evidence type="ECO:0000256" key="1">
    <source>
        <dbReference type="ARBA" id="ARBA00023015"/>
    </source>
</evidence>
<dbReference type="InterPro" id="IPR050109">
    <property type="entry name" value="HTH-type_TetR-like_transc_reg"/>
</dbReference>
<evidence type="ECO:0000256" key="3">
    <source>
        <dbReference type="ARBA" id="ARBA00023163"/>
    </source>
</evidence>
<accession>A0A1X1UCC4</accession>
<feature type="DNA-binding region" description="H-T-H motif" evidence="4">
    <location>
        <begin position="33"/>
        <end position="52"/>
    </location>
</feature>
<dbReference type="Pfam" id="PF17932">
    <property type="entry name" value="TetR_C_24"/>
    <property type="match status" value="1"/>
</dbReference>
<keyword evidence="1" id="KW-0805">Transcription regulation</keyword>
<dbReference type="GO" id="GO:0000976">
    <property type="term" value="F:transcription cis-regulatory region binding"/>
    <property type="evidence" value="ECO:0007669"/>
    <property type="project" value="TreeGrafter"/>
</dbReference>
<dbReference type="AlphaFoldDB" id="A0A1X1UCC4"/>
<dbReference type="Gene3D" id="1.10.10.60">
    <property type="entry name" value="Homeodomain-like"/>
    <property type="match status" value="1"/>
</dbReference>
<dbReference type="GO" id="GO:0003700">
    <property type="term" value="F:DNA-binding transcription factor activity"/>
    <property type="evidence" value="ECO:0007669"/>
    <property type="project" value="TreeGrafter"/>
</dbReference>
<dbReference type="PANTHER" id="PTHR30055">
    <property type="entry name" value="HTH-TYPE TRANSCRIPTIONAL REGULATOR RUTR"/>
    <property type="match status" value="1"/>
</dbReference>
<keyword evidence="2 4" id="KW-0238">DNA-binding</keyword>
<dbReference type="SUPFAM" id="SSF48498">
    <property type="entry name" value="Tetracyclin repressor-like, C-terminal domain"/>
    <property type="match status" value="1"/>
</dbReference>